<dbReference type="InterPro" id="IPR057326">
    <property type="entry name" value="KR_dom"/>
</dbReference>
<feature type="domain" description="PKS/mFAS DH" evidence="9">
    <location>
        <begin position="668"/>
        <end position="945"/>
    </location>
</feature>
<dbReference type="Proteomes" id="UP001186047">
    <property type="component" value="Unassembled WGS sequence"/>
</dbReference>
<dbReference type="InterPro" id="IPR013968">
    <property type="entry name" value="PKS_KR"/>
</dbReference>
<dbReference type="SUPFAM" id="SSF53901">
    <property type="entry name" value="Thiolase-like"/>
    <property type="match status" value="1"/>
</dbReference>
<dbReference type="InterPro" id="IPR036736">
    <property type="entry name" value="ACP-like_sf"/>
</dbReference>
<reference evidence="10" key="1">
    <citation type="submission" date="2023-10" db="EMBL/GenBank/DDBJ databases">
        <title>Production of high quality cheese from raw caw milk (raw cheese).</title>
        <authorList>
            <person name="Samouris G."/>
        </authorList>
    </citation>
    <scope>NUCLEOTIDE SEQUENCE</scope>
    <source>
        <strain evidence="10">M17-3</strain>
    </source>
</reference>
<dbReference type="PROSITE" id="PS52019">
    <property type="entry name" value="PKS_MFAS_DH"/>
    <property type="match status" value="1"/>
</dbReference>
<comment type="function">
    <text evidence="1">Involved in some intermediate steps for the synthesis of the antibiotic polyketide bacillaene which is involved in secondary metabolism.</text>
</comment>
<feature type="region of interest" description="C-terminal hotdog fold" evidence="6">
    <location>
        <begin position="801"/>
        <end position="945"/>
    </location>
</feature>
<dbReference type="Pfam" id="PF00109">
    <property type="entry name" value="ketoacyl-synt"/>
    <property type="match status" value="1"/>
</dbReference>
<evidence type="ECO:0000256" key="5">
    <source>
        <dbReference type="ARBA" id="ARBA00022679"/>
    </source>
</evidence>
<dbReference type="Pfam" id="PF00550">
    <property type="entry name" value="PP-binding"/>
    <property type="match status" value="1"/>
</dbReference>
<dbReference type="Gene3D" id="1.10.1240.100">
    <property type="match status" value="1"/>
</dbReference>
<dbReference type="InterPro" id="IPR006162">
    <property type="entry name" value="Ppantetheine_attach_site"/>
</dbReference>
<dbReference type="SMART" id="SM01294">
    <property type="entry name" value="PKS_PP_betabranch"/>
    <property type="match status" value="1"/>
</dbReference>
<protein>
    <submittedName>
        <fullName evidence="10">Beta-ketoacyl synthase N-terminal-like domain-containing protein</fullName>
    </submittedName>
</protein>
<dbReference type="Pfam" id="PF22621">
    <property type="entry name" value="CurL-like_PKS_C"/>
    <property type="match status" value="1"/>
</dbReference>
<feature type="domain" description="Ketosynthase family 3 (KS3)" evidence="8">
    <location>
        <begin position="34"/>
        <end position="467"/>
    </location>
</feature>
<dbReference type="GO" id="GO:0004312">
    <property type="term" value="F:fatty acid synthase activity"/>
    <property type="evidence" value="ECO:0007669"/>
    <property type="project" value="TreeGrafter"/>
</dbReference>
<dbReference type="GO" id="GO:0031177">
    <property type="term" value="F:phosphopantetheine binding"/>
    <property type="evidence" value="ECO:0007669"/>
    <property type="project" value="InterPro"/>
</dbReference>
<dbReference type="SMART" id="SM00823">
    <property type="entry name" value="PKS_PP"/>
    <property type="match status" value="1"/>
</dbReference>
<dbReference type="CDD" id="cd08953">
    <property type="entry name" value="KR_2_SDR_x"/>
    <property type="match status" value="1"/>
</dbReference>
<dbReference type="Pfam" id="PF21394">
    <property type="entry name" value="Beta-ketacyl_N"/>
    <property type="match status" value="1"/>
</dbReference>
<evidence type="ECO:0000313" key="11">
    <source>
        <dbReference type="Proteomes" id="UP001186047"/>
    </source>
</evidence>
<evidence type="ECO:0000256" key="2">
    <source>
        <dbReference type="ARBA" id="ARBA00004789"/>
    </source>
</evidence>
<dbReference type="InterPro" id="IPR018201">
    <property type="entry name" value="Ketoacyl_synth_AS"/>
</dbReference>
<feature type="region of interest" description="N-terminal hotdog fold" evidence="6">
    <location>
        <begin position="668"/>
        <end position="786"/>
    </location>
</feature>
<dbReference type="InterPro" id="IPR020806">
    <property type="entry name" value="PKS_PP-bd"/>
</dbReference>
<dbReference type="Pfam" id="PF02801">
    <property type="entry name" value="Ketoacyl-synt_C"/>
    <property type="match status" value="1"/>
</dbReference>
<evidence type="ECO:0000259" key="7">
    <source>
        <dbReference type="PROSITE" id="PS50075"/>
    </source>
</evidence>
<organism evidence="10 11">
    <name type="scientific">Lactococcus lactis</name>
    <dbReference type="NCBI Taxonomy" id="1358"/>
    <lineage>
        <taxon>Bacteria</taxon>
        <taxon>Bacillati</taxon>
        <taxon>Bacillota</taxon>
        <taxon>Bacilli</taxon>
        <taxon>Lactobacillales</taxon>
        <taxon>Streptococcaceae</taxon>
        <taxon>Lactococcus</taxon>
    </lineage>
</organism>
<comment type="caution">
    <text evidence="10">The sequence shown here is derived from an EMBL/GenBank/DDBJ whole genome shotgun (WGS) entry which is preliminary data.</text>
</comment>
<dbReference type="PANTHER" id="PTHR43775:SF37">
    <property type="entry name" value="SI:DKEY-61P9.11"/>
    <property type="match status" value="1"/>
</dbReference>
<dbReference type="PANTHER" id="PTHR43775">
    <property type="entry name" value="FATTY ACID SYNTHASE"/>
    <property type="match status" value="1"/>
</dbReference>
<dbReference type="InterPro" id="IPR020841">
    <property type="entry name" value="PKS_Beta-ketoAc_synthase_dom"/>
</dbReference>
<dbReference type="Gene3D" id="3.40.50.720">
    <property type="entry name" value="NAD(P)-binding Rossmann-like Domain"/>
    <property type="match status" value="1"/>
</dbReference>
<dbReference type="InterPro" id="IPR049490">
    <property type="entry name" value="C883_1060-like_KR_N"/>
</dbReference>
<evidence type="ECO:0000256" key="4">
    <source>
        <dbReference type="ARBA" id="ARBA00022553"/>
    </source>
</evidence>
<dbReference type="SMART" id="SM00825">
    <property type="entry name" value="PKS_KS"/>
    <property type="match status" value="1"/>
</dbReference>
<dbReference type="Gene3D" id="3.40.47.10">
    <property type="match status" value="1"/>
</dbReference>
<dbReference type="Pfam" id="PF14765">
    <property type="entry name" value="PS-DH"/>
    <property type="match status" value="1"/>
</dbReference>
<dbReference type="GO" id="GO:0005737">
    <property type="term" value="C:cytoplasm"/>
    <property type="evidence" value="ECO:0007669"/>
    <property type="project" value="TreeGrafter"/>
</dbReference>
<dbReference type="SUPFAM" id="SSF47336">
    <property type="entry name" value="ACP-like"/>
    <property type="match status" value="1"/>
</dbReference>
<dbReference type="RefSeq" id="WP_017864457.1">
    <property type="nucleotide sequence ID" value="NZ_CP059049.1"/>
</dbReference>
<dbReference type="SMART" id="SM00826">
    <property type="entry name" value="PKS_DH"/>
    <property type="match status" value="1"/>
</dbReference>
<dbReference type="InterPro" id="IPR050091">
    <property type="entry name" value="PKS_NRPS_Biosynth_Enz"/>
</dbReference>
<dbReference type="Gene3D" id="3.10.129.110">
    <property type="entry name" value="Polyketide synthase dehydratase"/>
    <property type="match status" value="1"/>
</dbReference>
<keyword evidence="3" id="KW-0596">Phosphopantetheine</keyword>
<evidence type="ECO:0000256" key="1">
    <source>
        <dbReference type="ARBA" id="ARBA00003299"/>
    </source>
</evidence>
<dbReference type="PROSITE" id="PS52004">
    <property type="entry name" value="KS3_2"/>
    <property type="match status" value="1"/>
</dbReference>
<dbReference type="InterPro" id="IPR014030">
    <property type="entry name" value="Ketoacyl_synth_N"/>
</dbReference>
<dbReference type="InterPro" id="IPR009081">
    <property type="entry name" value="PP-bd_ACP"/>
</dbReference>
<name>A0AAE4NPX7_9LACT</name>
<evidence type="ECO:0000256" key="3">
    <source>
        <dbReference type="ARBA" id="ARBA00022450"/>
    </source>
</evidence>
<dbReference type="InterPro" id="IPR049552">
    <property type="entry name" value="PKS_DH_N"/>
</dbReference>
<dbReference type="Pfam" id="PF08659">
    <property type="entry name" value="KR"/>
    <property type="match status" value="1"/>
</dbReference>
<dbReference type="EMBL" id="JAWHVL010000006">
    <property type="protein sequence ID" value="MDV2631772.1"/>
    <property type="molecule type" value="Genomic_DNA"/>
</dbReference>
<dbReference type="InterPro" id="IPR042104">
    <property type="entry name" value="PKS_dehydratase_sf"/>
</dbReference>
<feature type="active site" description="Proton acceptor; for dehydratase activity" evidence="6">
    <location>
        <position position="699"/>
    </location>
</feature>
<dbReference type="InterPro" id="IPR049900">
    <property type="entry name" value="PKS_mFAS_DH"/>
</dbReference>
<dbReference type="Pfam" id="PF21089">
    <property type="entry name" value="PKS_DH_N"/>
    <property type="match status" value="1"/>
</dbReference>
<dbReference type="GO" id="GO:0004315">
    <property type="term" value="F:3-oxoacyl-[acyl-carrier-protein] synthase activity"/>
    <property type="evidence" value="ECO:0007669"/>
    <property type="project" value="InterPro"/>
</dbReference>
<feature type="active site" description="Proton donor; for dehydratase activity" evidence="6">
    <location>
        <position position="867"/>
    </location>
</feature>
<dbReference type="InterPro" id="IPR016039">
    <property type="entry name" value="Thiolase-like"/>
</dbReference>
<dbReference type="InterPro" id="IPR020807">
    <property type="entry name" value="PKS_DH"/>
</dbReference>
<dbReference type="PROSITE" id="PS00606">
    <property type="entry name" value="KS3_1"/>
    <property type="match status" value="1"/>
</dbReference>
<dbReference type="GO" id="GO:0005886">
    <property type="term" value="C:plasma membrane"/>
    <property type="evidence" value="ECO:0007669"/>
    <property type="project" value="TreeGrafter"/>
</dbReference>
<dbReference type="InterPro" id="IPR036291">
    <property type="entry name" value="NAD(P)-bd_dom_sf"/>
</dbReference>
<dbReference type="InterPro" id="IPR049551">
    <property type="entry name" value="PKS_DH_C"/>
</dbReference>
<keyword evidence="4" id="KW-0597">Phosphoprotein</keyword>
<gene>
    <name evidence="10" type="ORF">RZO31_02610</name>
</gene>
<dbReference type="PROSITE" id="PS50075">
    <property type="entry name" value="CARRIER"/>
    <property type="match status" value="1"/>
</dbReference>
<evidence type="ECO:0000259" key="8">
    <source>
        <dbReference type="PROSITE" id="PS52004"/>
    </source>
</evidence>
<dbReference type="PROSITE" id="PS00012">
    <property type="entry name" value="PHOSPHOPANTETHEINE"/>
    <property type="match status" value="1"/>
</dbReference>
<dbReference type="GO" id="GO:0071770">
    <property type="term" value="P:DIM/DIP cell wall layer assembly"/>
    <property type="evidence" value="ECO:0007669"/>
    <property type="project" value="TreeGrafter"/>
</dbReference>
<keyword evidence="5" id="KW-0808">Transferase</keyword>
<accession>A0AAE4NPX7</accession>
<comment type="pathway">
    <text evidence="2">Antibiotic biosynthesis; bacillaene biosynthesis.</text>
</comment>
<evidence type="ECO:0000259" key="9">
    <source>
        <dbReference type="PROSITE" id="PS52019"/>
    </source>
</evidence>
<dbReference type="SMART" id="SM00822">
    <property type="entry name" value="PKS_KR"/>
    <property type="match status" value="1"/>
</dbReference>
<evidence type="ECO:0000313" key="10">
    <source>
        <dbReference type="EMBL" id="MDV2631772.1"/>
    </source>
</evidence>
<evidence type="ECO:0000256" key="6">
    <source>
        <dbReference type="PROSITE-ProRule" id="PRU01363"/>
    </source>
</evidence>
<dbReference type="GO" id="GO:0006633">
    <property type="term" value="P:fatty acid biosynthetic process"/>
    <property type="evidence" value="ECO:0007669"/>
    <property type="project" value="InterPro"/>
</dbReference>
<dbReference type="CDD" id="cd00833">
    <property type="entry name" value="PKS"/>
    <property type="match status" value="1"/>
</dbReference>
<dbReference type="Gene3D" id="1.10.1200.10">
    <property type="entry name" value="ACP-like"/>
    <property type="match status" value="1"/>
</dbReference>
<dbReference type="SUPFAM" id="SSF51735">
    <property type="entry name" value="NAD(P)-binding Rossmann-fold domains"/>
    <property type="match status" value="2"/>
</dbReference>
<proteinExistence type="predicted"/>
<sequence>MDTIQKYILNQVSEQKLPLEKAKKMLIELKDNKNDDIAIVGMACKFSKTKDIEAYWENLLGMEECRVEFPKERLEFIRSISTNKSFTQFLGSHPVTEEELYDTRKSGYLSEVGKFDAEFFNISPNEAKAIDPDQRLMLEMVQDALTDAGYTRKALNNSRTAVYIGKDATNDTLYRYITEEESSSMTGNWASLIAGRINYLMNLKGSSLLLDSACSSGLVGVHLACKSLQRKENELAIVGGVSLSSFPYFNKFPHSLMESEDDTIRPFDERANGTSFCEGAATVILKPLKKALEDKNNIYAVIKGTAFNNDGNTNGITAPSAIAQEDAIIDAWKDAEVDPETIQYIETHGTGTKLGDPIEIKGLTKAFRKYTQNNQFCGIGSVKGNLGHTVAASGLASLIKVVLSLKNEKIPATRNFSAPNPFVNFSNSPVYVVNKNKNWKKQGNNPRRAGISSFGFTGTNCHIVLEEAPDVEVQNENFEKEYLIVLSALNEKSLLSTVRDNLSFIKRHLNYRLKDISYTSTVGRDHYNYRLGIIATDVDDLIAKFEIILNDYPKIKNDSIYSGYHKLIPSGRDAITIGEITQQEQNDLTIKAEKILKNRSLNNNLNREQVEKYSQLFVLGATVDWQEFQKNNDGQIVSLPKYAYTKKMYWGVPKVGTSSSSNEKKQLHPLVSMVKADSIDHIIFESKFTSDSSWVLTDHKMKGKSIIPGTAYVEMARKVASHFLNKEEVTLINITFYTPVVVSEGEEITLQIVLNKKDCSFVICSEQAGHWLTHVEGKFKAIESVSQPTYDVERFYSDPTVVTKENSYVSETLENDVFAFGPRWLNFQTSAIKKNDGIIGEIVAEIRLNDKFAKDLDEHYLHAAMLDNAVNLFIDEVPNEVYLPFCYGKINIFGRMPQHFYSHVTKTSDSYETKKFDIQLLDLNGGVFMTLEDYVIKRVNNPLAVVGSKSKFYQIGWQETEKIKDKLPPKGVRVVIYREESKNSARDIFVNDTKRTIYLILGKEFKRISETEFEVGEDLTDYQKILQKISEENITEFVDMSSLDQQELGNPKQGRNSLIHLFRLFKAFNSSGIKTNFRFNLLVKNANLINQTEKISPSAAALIGFTKVVDEEFPNMEVQMVDVDENTSREQILQQLSTSKPKYLIAYRKDRAYIPVMNEKVFQAENGFGLKIQPQGTYLITGGLGGLGLEMAQYIASKSQARIILVNRSVFPSRSDWEDIKDEGIREKIKILKQIEKSGSSLVIKQLDITSETEISQLAKFVGNLSGIFHCAGLAGDGFIYNKDEKEFATVVSPKTYGLELIDKYLVSPKLDFCVLFSSMVAWFGGAGQSDYASANAYMDAYADKLRSKGTATFAIDWPAWSEVGMAKRHGINDEHTLFRSVGSEKAKQLIEAIVREDVSHIIPGELNYLLLSQSHEGLNLRFSETINQQLEKLNKVSSRKSKKAEDEISIIGKTGEISRVEQLVAHAYANVLELEEIDLYSSFSTLGGDSITATKLLKELNQEFPNIVEISDIFSYATVLELSKYIEGELGEGQQEAQASETDDDLLQMMNNLAAGGADVDETLLQLSGL</sequence>
<dbReference type="InterPro" id="IPR014031">
    <property type="entry name" value="Ketoacyl_synth_C"/>
</dbReference>
<feature type="domain" description="Carrier" evidence="7">
    <location>
        <begin position="1456"/>
        <end position="1531"/>
    </location>
</feature>